<proteinExistence type="predicted"/>
<evidence type="ECO:0000256" key="1">
    <source>
        <dbReference type="SAM" id="MobiDB-lite"/>
    </source>
</evidence>
<dbReference type="Proteomes" id="UP001469553">
    <property type="component" value="Unassembled WGS sequence"/>
</dbReference>
<keyword evidence="3" id="KW-1185">Reference proteome</keyword>
<gene>
    <name evidence="2" type="ORF">AMECASPLE_037922</name>
</gene>
<feature type="region of interest" description="Disordered" evidence="1">
    <location>
        <begin position="50"/>
        <end position="92"/>
    </location>
</feature>
<comment type="caution">
    <text evidence="2">The sequence shown here is derived from an EMBL/GenBank/DDBJ whole genome shotgun (WGS) entry which is preliminary data.</text>
</comment>
<evidence type="ECO:0000313" key="3">
    <source>
        <dbReference type="Proteomes" id="UP001469553"/>
    </source>
</evidence>
<sequence>MRPQDCGPTPQNCGSKNIKTHKIQKQRERSSEAAIVGAIREQQSVHVTCSPDSALVGRQEQGPNNQTRRKRRKNSESGTAQRAADWSWITGN</sequence>
<name>A0ABV0XL40_9TELE</name>
<accession>A0ABV0XL40</accession>
<feature type="region of interest" description="Disordered" evidence="1">
    <location>
        <begin position="1"/>
        <end position="28"/>
    </location>
</feature>
<reference evidence="2 3" key="1">
    <citation type="submission" date="2021-06" db="EMBL/GenBank/DDBJ databases">
        <authorList>
            <person name="Palmer J.M."/>
        </authorList>
    </citation>
    <scope>NUCLEOTIDE SEQUENCE [LARGE SCALE GENOMIC DNA]</scope>
    <source>
        <strain evidence="2 3">AS_MEX2019</strain>
        <tissue evidence="2">Muscle</tissue>
    </source>
</reference>
<protein>
    <submittedName>
        <fullName evidence="2">Uncharacterized protein</fullName>
    </submittedName>
</protein>
<organism evidence="2 3">
    <name type="scientific">Ameca splendens</name>
    <dbReference type="NCBI Taxonomy" id="208324"/>
    <lineage>
        <taxon>Eukaryota</taxon>
        <taxon>Metazoa</taxon>
        <taxon>Chordata</taxon>
        <taxon>Craniata</taxon>
        <taxon>Vertebrata</taxon>
        <taxon>Euteleostomi</taxon>
        <taxon>Actinopterygii</taxon>
        <taxon>Neopterygii</taxon>
        <taxon>Teleostei</taxon>
        <taxon>Neoteleostei</taxon>
        <taxon>Acanthomorphata</taxon>
        <taxon>Ovalentaria</taxon>
        <taxon>Atherinomorphae</taxon>
        <taxon>Cyprinodontiformes</taxon>
        <taxon>Goodeidae</taxon>
        <taxon>Ameca</taxon>
    </lineage>
</organism>
<dbReference type="EMBL" id="JAHRIP010006678">
    <property type="protein sequence ID" value="MEQ2282184.1"/>
    <property type="molecule type" value="Genomic_DNA"/>
</dbReference>
<evidence type="ECO:0000313" key="2">
    <source>
        <dbReference type="EMBL" id="MEQ2282184.1"/>
    </source>
</evidence>